<dbReference type="EC" id="3.6.1.73" evidence="10"/>
<keyword evidence="3 10" id="KW-0547">Nucleotide-binding</keyword>
<comment type="caution">
    <text evidence="12">The sequence shown here is derived from an EMBL/GenBank/DDBJ whole genome shotgun (WGS) entry which is preliminary data.</text>
</comment>
<comment type="function">
    <text evidence="10">Phosphatase that hydrolyzes non-canonical purine nucleotides such as XTP and ITP to their respective diphosphate derivatives. Probably excludes non-canonical purines from DNA/RNA precursor pool, thus preventing their incorporation into DNA/RNA and avoiding chromosomal lesions.</text>
</comment>
<reference evidence="13" key="1">
    <citation type="submission" date="2017-01" db="EMBL/GenBank/DDBJ databases">
        <title>Draft genome of the species Salinivibrio costicola subsp. alcaliphilus.</title>
        <authorList>
            <person name="Lopez-Hermoso C."/>
            <person name="De La Haba R."/>
            <person name="Sanchez-Porro C."/>
            <person name="Ventosa A."/>
        </authorList>
    </citation>
    <scope>NUCLEOTIDE SEQUENCE [LARGE SCALE GENOMIC DNA]</scope>
    <source>
        <strain evidence="13">CBH448</strain>
    </source>
</reference>
<keyword evidence="5 10" id="KW-0460">Magnesium</keyword>
<evidence type="ECO:0000256" key="5">
    <source>
        <dbReference type="ARBA" id="ARBA00022842"/>
    </source>
</evidence>
<keyword evidence="13" id="KW-1185">Reference proteome</keyword>
<comment type="catalytic activity">
    <reaction evidence="8 10">
        <text>ITP + H2O = IDP + phosphate + H(+)</text>
        <dbReference type="Rhea" id="RHEA:28330"/>
        <dbReference type="ChEBI" id="CHEBI:15377"/>
        <dbReference type="ChEBI" id="CHEBI:15378"/>
        <dbReference type="ChEBI" id="CHEBI:43474"/>
        <dbReference type="ChEBI" id="CHEBI:58280"/>
        <dbReference type="ChEBI" id="CHEBI:61402"/>
        <dbReference type="EC" id="3.6.1.73"/>
    </reaction>
</comment>
<evidence type="ECO:0000256" key="4">
    <source>
        <dbReference type="ARBA" id="ARBA00022801"/>
    </source>
</evidence>
<dbReference type="InterPro" id="IPR029001">
    <property type="entry name" value="ITPase-like_fam"/>
</dbReference>
<protein>
    <recommendedName>
        <fullName evidence="10">Inosine/xanthosine triphosphatase</fullName>
        <shortName evidence="10">ITPase/XTPase</shortName>
        <ecNumber evidence="10">3.6.1.73</ecNumber>
    </recommendedName>
    <alternativeName>
        <fullName evidence="10">Non-canonical purine NTP phosphatase</fullName>
    </alternativeName>
    <alternativeName>
        <fullName evidence="10">Non-standard purine NTP phosphatase</fullName>
    </alternativeName>
    <alternativeName>
        <fullName evidence="10">Nucleoside-triphosphate phosphatase</fullName>
        <shortName evidence="10">NTPase</shortName>
    </alternativeName>
</protein>
<evidence type="ECO:0000256" key="2">
    <source>
        <dbReference type="ARBA" id="ARBA00022723"/>
    </source>
</evidence>
<feature type="domain" description="Non-canonical purine NTP phosphatase/PRRC1" evidence="11">
    <location>
        <begin position="8"/>
        <end position="165"/>
    </location>
</feature>
<comment type="caution">
    <text evidence="10">Lacks conserved residue(s) required for the propagation of feature annotation.</text>
</comment>
<keyword evidence="6 10" id="KW-0546">Nucleotide metabolism</keyword>
<evidence type="ECO:0000256" key="1">
    <source>
        <dbReference type="ARBA" id="ARBA00001936"/>
    </source>
</evidence>
<proteinExistence type="inferred from homology"/>
<dbReference type="Pfam" id="PF01931">
    <property type="entry name" value="NTPase_I-T"/>
    <property type="match status" value="1"/>
</dbReference>
<dbReference type="Proteomes" id="UP000189431">
    <property type="component" value="Unassembled WGS sequence"/>
</dbReference>
<keyword evidence="4 10" id="KW-0378">Hydrolase</keyword>
<keyword evidence="2 10" id="KW-0479">Metal-binding</keyword>
<organism evidence="12 13">
    <name type="scientific">Salinivibrio costicola subsp. alcaliphilus</name>
    <dbReference type="NCBI Taxonomy" id="272773"/>
    <lineage>
        <taxon>Bacteria</taxon>
        <taxon>Pseudomonadati</taxon>
        <taxon>Pseudomonadota</taxon>
        <taxon>Gammaproteobacteria</taxon>
        <taxon>Vibrionales</taxon>
        <taxon>Vibrionaceae</taxon>
        <taxon>Salinivibrio</taxon>
    </lineage>
</organism>
<dbReference type="NCBIfam" id="TIGR00258">
    <property type="entry name" value="inosine/xanthosine triphosphatase"/>
    <property type="match status" value="1"/>
</dbReference>
<feature type="binding site" evidence="10">
    <location>
        <position position="67"/>
    </location>
    <ligand>
        <name>Mg(2+)</name>
        <dbReference type="ChEBI" id="CHEBI:18420"/>
    </ligand>
</feature>
<dbReference type="SUPFAM" id="SSF52972">
    <property type="entry name" value="ITPase-like"/>
    <property type="match status" value="1"/>
</dbReference>
<evidence type="ECO:0000313" key="13">
    <source>
        <dbReference type="Proteomes" id="UP000189431"/>
    </source>
</evidence>
<evidence type="ECO:0000256" key="9">
    <source>
        <dbReference type="ARBA" id="ARBA00048781"/>
    </source>
</evidence>
<dbReference type="PANTHER" id="PTHR34699:SF2">
    <property type="entry name" value="NON-CANONICAL PURINE NTP PHOSPHATASE_PRRC1 DOMAIN-CONTAINING PROTEIN"/>
    <property type="match status" value="1"/>
</dbReference>
<evidence type="ECO:0000256" key="6">
    <source>
        <dbReference type="ARBA" id="ARBA00023080"/>
    </source>
</evidence>
<dbReference type="InterPro" id="IPR002786">
    <property type="entry name" value="Non_canon_purine_NTPase"/>
</dbReference>
<dbReference type="InterPro" id="IPR050299">
    <property type="entry name" value="YjjX_NTPase"/>
</dbReference>
<sequence length="171" mass="18862">MTHVIVTSQNPAKISAVKAAFYDVFPNTDFTFTGVSVPSDVADQPMTEKETYSGACNRVRHAQGRYQGDYYVGIEAGLDGQHTFAWMIIAKDDAHGEARSASLPLPPDALKALHQGEELGDVMDRMFSQQNVKQKGGAIGMLTGHRLTRSSVYHQALIMALIPFMHPHLYR</sequence>
<dbReference type="HAMAP" id="MF_00648">
    <property type="entry name" value="Non_canon_purine_NTPase_YjjX"/>
    <property type="match status" value="1"/>
</dbReference>
<dbReference type="RefSeq" id="WP_077461829.1">
    <property type="nucleotide sequence ID" value="NZ_MUFR01000041.1"/>
</dbReference>
<comment type="catalytic activity">
    <reaction evidence="9 10">
        <text>XTP + H2O = XDP + phosphate + H(+)</text>
        <dbReference type="Rhea" id="RHEA:28406"/>
        <dbReference type="ChEBI" id="CHEBI:15377"/>
        <dbReference type="ChEBI" id="CHEBI:15378"/>
        <dbReference type="ChEBI" id="CHEBI:43474"/>
        <dbReference type="ChEBI" id="CHEBI:59884"/>
        <dbReference type="ChEBI" id="CHEBI:61314"/>
        <dbReference type="EC" id="3.6.1.73"/>
    </reaction>
</comment>
<comment type="subunit">
    <text evidence="10">Homodimer.</text>
</comment>
<evidence type="ECO:0000313" key="12">
    <source>
        <dbReference type="EMBL" id="OOF33065.1"/>
    </source>
</evidence>
<keyword evidence="7 10" id="KW-0464">Manganese</keyword>
<evidence type="ECO:0000259" key="11">
    <source>
        <dbReference type="Pfam" id="PF01931"/>
    </source>
</evidence>
<dbReference type="PANTHER" id="PTHR34699">
    <property type="match status" value="1"/>
</dbReference>
<dbReference type="InterPro" id="IPR026533">
    <property type="entry name" value="NTPase/PRRC1"/>
</dbReference>
<comment type="cofactor">
    <cofactor evidence="1">
        <name>Mn(2+)</name>
        <dbReference type="ChEBI" id="CHEBI:29035"/>
    </cofactor>
</comment>
<accession>A0ABX3KMY4</accession>
<evidence type="ECO:0000256" key="3">
    <source>
        <dbReference type="ARBA" id="ARBA00022741"/>
    </source>
</evidence>
<dbReference type="EMBL" id="MUFR01000041">
    <property type="protein sequence ID" value="OOF33065.1"/>
    <property type="molecule type" value="Genomic_DNA"/>
</dbReference>
<name>A0ABX3KMY4_SALCS</name>
<dbReference type="NCBIfam" id="NF003459">
    <property type="entry name" value="PRK05074.1"/>
    <property type="match status" value="1"/>
</dbReference>
<comment type="similarity">
    <text evidence="10">Belongs to the YjjX NTPase family.</text>
</comment>
<gene>
    <name evidence="12" type="ORF">BZJ21_12785</name>
</gene>
<dbReference type="Gene3D" id="3.90.950.10">
    <property type="match status" value="1"/>
</dbReference>
<evidence type="ECO:0000256" key="7">
    <source>
        <dbReference type="ARBA" id="ARBA00023211"/>
    </source>
</evidence>
<comment type="cofactor">
    <cofactor evidence="10">
        <name>Mg(2+)</name>
        <dbReference type="ChEBI" id="CHEBI:18420"/>
    </cofactor>
    <cofactor evidence="10">
        <name>Mn(2+)</name>
        <dbReference type="ChEBI" id="CHEBI:29035"/>
    </cofactor>
    <text evidence="10">Binds 1 divalent metal cation per subunit; can use either Mg(2+) or Mn(2+).</text>
</comment>
<evidence type="ECO:0000256" key="10">
    <source>
        <dbReference type="HAMAP-Rule" id="MF_00648"/>
    </source>
</evidence>
<evidence type="ECO:0000256" key="8">
    <source>
        <dbReference type="ARBA" id="ARBA00048174"/>
    </source>
</evidence>